<feature type="transmembrane region" description="Helical" evidence="1">
    <location>
        <begin position="51"/>
        <end position="72"/>
    </location>
</feature>
<feature type="transmembrane region" description="Helical" evidence="1">
    <location>
        <begin position="128"/>
        <end position="153"/>
    </location>
</feature>
<gene>
    <name evidence="2" type="ORF">PQU92_09360</name>
</gene>
<reference evidence="2 3" key="1">
    <citation type="submission" date="2023-01" db="EMBL/GenBank/DDBJ databases">
        <title>Novel species of the genus Asticcacaulis isolated from rivers.</title>
        <authorList>
            <person name="Lu H."/>
        </authorList>
    </citation>
    <scope>NUCLEOTIDE SEQUENCE [LARGE SCALE GENOMIC DNA]</scope>
    <source>
        <strain evidence="2 3">BYS171W</strain>
    </source>
</reference>
<proteinExistence type="predicted"/>
<comment type="caution">
    <text evidence="2">The sequence shown here is derived from an EMBL/GenBank/DDBJ whole genome shotgun (WGS) entry which is preliminary data.</text>
</comment>
<feature type="transmembrane region" description="Helical" evidence="1">
    <location>
        <begin position="235"/>
        <end position="258"/>
    </location>
</feature>
<evidence type="ECO:0000256" key="1">
    <source>
        <dbReference type="SAM" id="Phobius"/>
    </source>
</evidence>
<dbReference type="EMBL" id="JAQQKX010000006">
    <property type="protein sequence ID" value="MDC7683482.1"/>
    <property type="molecule type" value="Genomic_DNA"/>
</dbReference>
<protein>
    <submittedName>
        <fullName evidence="2">Uncharacterized protein</fullName>
    </submittedName>
</protein>
<organism evidence="2 3">
    <name type="scientific">Asticcacaulis aquaticus</name>
    <dbReference type="NCBI Taxonomy" id="2984212"/>
    <lineage>
        <taxon>Bacteria</taxon>
        <taxon>Pseudomonadati</taxon>
        <taxon>Pseudomonadota</taxon>
        <taxon>Alphaproteobacteria</taxon>
        <taxon>Caulobacterales</taxon>
        <taxon>Caulobacteraceae</taxon>
        <taxon>Asticcacaulis</taxon>
    </lineage>
</organism>
<evidence type="ECO:0000313" key="3">
    <source>
        <dbReference type="Proteomes" id="UP001214854"/>
    </source>
</evidence>
<name>A0ABT5HU81_9CAUL</name>
<evidence type="ECO:0000313" key="2">
    <source>
        <dbReference type="EMBL" id="MDC7683482.1"/>
    </source>
</evidence>
<keyword evidence="1" id="KW-0472">Membrane</keyword>
<dbReference type="RefSeq" id="WP_272747950.1">
    <property type="nucleotide sequence ID" value="NZ_JAQQKX010000006.1"/>
</dbReference>
<keyword evidence="1" id="KW-0812">Transmembrane</keyword>
<keyword evidence="3" id="KW-1185">Reference proteome</keyword>
<feature type="transmembrane region" description="Helical" evidence="1">
    <location>
        <begin position="12"/>
        <end position="39"/>
    </location>
</feature>
<sequence length="284" mass="30384">MLDDDNLFTGLALASVALALIVGLWLLLSAFAHLGLALIRALSGKRARVNGWTAARALIALGALAIVATGHVAVQHGMLGDHPLLLPAGGLIALFGLIGAPLLLVIARIRLVDMERPQNAEGWPRLKLALKNGGLVLALPGMMTLLVTGSLLIDTNSDPASGYYILPRPTACSVWLRGAAPIDLPPQTEPRTTGHLAVASEFWLDSTVNALTFSLFDATGCYLRRVDYNRESPRMVASVITYNLILIFVVSTIVVSIFRHKVRQGITRGVNKGLSAHRPTEEPV</sequence>
<keyword evidence="1" id="KW-1133">Transmembrane helix</keyword>
<feature type="transmembrane region" description="Helical" evidence="1">
    <location>
        <begin position="84"/>
        <end position="107"/>
    </location>
</feature>
<accession>A0ABT5HU81</accession>
<dbReference type="Proteomes" id="UP001214854">
    <property type="component" value="Unassembled WGS sequence"/>
</dbReference>